<reference evidence="2 5" key="2">
    <citation type="submission" date="2019-07" db="EMBL/GenBank/DDBJ databases">
        <title>Whole genome shotgun sequence of Myxococcus virescens NBRC 100334.</title>
        <authorList>
            <person name="Hosoyama A."/>
            <person name="Uohara A."/>
            <person name="Ohji S."/>
            <person name="Ichikawa N."/>
        </authorList>
    </citation>
    <scope>NUCLEOTIDE SEQUENCE [LARGE SCALE GENOMIC DNA]</scope>
    <source>
        <strain evidence="2 5">NBRC 100334</strain>
    </source>
</reference>
<name>A0A511HSD5_9BACT</name>
<accession>A0A511HSD5</accession>
<feature type="transmembrane region" description="Helical" evidence="1">
    <location>
        <begin position="31"/>
        <end position="50"/>
    </location>
</feature>
<evidence type="ECO:0000313" key="3">
    <source>
        <dbReference type="EMBL" id="SDE65957.1"/>
    </source>
</evidence>
<keyword evidence="1" id="KW-0472">Membrane</keyword>
<dbReference type="Proteomes" id="UP000198717">
    <property type="component" value="Unassembled WGS sequence"/>
</dbReference>
<feature type="transmembrane region" description="Helical" evidence="1">
    <location>
        <begin position="96"/>
        <end position="114"/>
    </location>
</feature>
<dbReference type="EMBL" id="FNAJ01000009">
    <property type="protein sequence ID" value="SDE65957.1"/>
    <property type="molecule type" value="Genomic_DNA"/>
</dbReference>
<organism evidence="2 5">
    <name type="scientific">Myxococcus virescens</name>
    <dbReference type="NCBI Taxonomy" id="83456"/>
    <lineage>
        <taxon>Bacteria</taxon>
        <taxon>Pseudomonadati</taxon>
        <taxon>Myxococcota</taxon>
        <taxon>Myxococcia</taxon>
        <taxon>Myxococcales</taxon>
        <taxon>Cystobacterineae</taxon>
        <taxon>Myxococcaceae</taxon>
        <taxon>Myxococcus</taxon>
    </lineage>
</organism>
<evidence type="ECO:0000256" key="1">
    <source>
        <dbReference type="SAM" id="Phobius"/>
    </source>
</evidence>
<keyword evidence="1" id="KW-1133">Transmembrane helix</keyword>
<evidence type="ECO:0000313" key="5">
    <source>
        <dbReference type="Proteomes" id="UP000321224"/>
    </source>
</evidence>
<comment type="caution">
    <text evidence="2">The sequence shown here is derived from an EMBL/GenBank/DDBJ whole genome shotgun (WGS) entry which is preliminary data.</text>
</comment>
<evidence type="ECO:0000313" key="2">
    <source>
        <dbReference type="EMBL" id="GEL75399.1"/>
    </source>
</evidence>
<keyword evidence="1" id="KW-0812">Transmembrane</keyword>
<dbReference type="Proteomes" id="UP000321224">
    <property type="component" value="Unassembled WGS sequence"/>
</dbReference>
<dbReference type="AlphaFoldDB" id="A0A511HSD5"/>
<evidence type="ECO:0000313" key="4">
    <source>
        <dbReference type="Proteomes" id="UP000198717"/>
    </source>
</evidence>
<feature type="transmembrane region" description="Helical" evidence="1">
    <location>
        <begin position="70"/>
        <end position="89"/>
    </location>
</feature>
<sequence>MSTETPLNVDAVGAGRGTKLLARHVPTAARVVQGLLFFVFGLNGFLNFITPPPETIPEGAMAFSVALVKSGYMMPLIKGTEVLAGVLLLANRFVPLALALLAPVIVNIVAFHVFLAPSGMVMTVIVVALELFLAWAYRDAFRSMLSARVVPGVK</sequence>
<keyword evidence="4" id="KW-1185">Reference proteome</keyword>
<dbReference type="EMBL" id="BJVY01000071">
    <property type="protein sequence ID" value="GEL75399.1"/>
    <property type="molecule type" value="Genomic_DNA"/>
</dbReference>
<proteinExistence type="predicted"/>
<reference evidence="3 4" key="1">
    <citation type="submission" date="2016-10" db="EMBL/GenBank/DDBJ databases">
        <authorList>
            <person name="Varghese N."/>
            <person name="Submissions S."/>
        </authorList>
    </citation>
    <scope>NUCLEOTIDE SEQUENCE [LARGE SCALE GENOMIC DNA]</scope>
    <source>
        <strain evidence="3 4">DSM 2260</strain>
    </source>
</reference>
<evidence type="ECO:0008006" key="6">
    <source>
        <dbReference type="Google" id="ProtNLM"/>
    </source>
</evidence>
<protein>
    <recommendedName>
        <fullName evidence="6">DoxX family protein</fullName>
    </recommendedName>
</protein>
<dbReference type="RefSeq" id="WP_090492075.1">
    <property type="nucleotide sequence ID" value="NZ_BJVY01000071.1"/>
</dbReference>
<gene>
    <name evidence="2" type="ORF">MVI01_71830</name>
    <name evidence="3" type="ORF">SAMN04488504_109313</name>
</gene>
<feature type="transmembrane region" description="Helical" evidence="1">
    <location>
        <begin position="120"/>
        <end position="137"/>
    </location>
</feature>